<reference evidence="2" key="1">
    <citation type="submission" date="2020-08" db="EMBL/GenBank/DDBJ databases">
        <title>Genome public.</title>
        <authorList>
            <person name="Liu C."/>
            <person name="Sun Q."/>
        </authorList>
    </citation>
    <scope>NUCLEOTIDE SEQUENCE</scope>
    <source>
        <strain evidence="2">BX22</strain>
    </source>
</reference>
<evidence type="ECO:0000313" key="3">
    <source>
        <dbReference type="Proteomes" id="UP000637359"/>
    </source>
</evidence>
<name>A0A923L844_9BACI</name>
<organism evidence="2 3">
    <name type="scientific">Ornithinibacillus hominis</name>
    <dbReference type="NCBI Taxonomy" id="2763055"/>
    <lineage>
        <taxon>Bacteria</taxon>
        <taxon>Bacillati</taxon>
        <taxon>Bacillota</taxon>
        <taxon>Bacilli</taxon>
        <taxon>Bacillales</taxon>
        <taxon>Bacillaceae</taxon>
        <taxon>Ornithinibacillus</taxon>
    </lineage>
</organism>
<dbReference type="AlphaFoldDB" id="A0A923L844"/>
<feature type="domain" description="AraC effector-binding" evidence="1">
    <location>
        <begin position="1"/>
        <end position="148"/>
    </location>
</feature>
<evidence type="ECO:0000313" key="2">
    <source>
        <dbReference type="EMBL" id="MBC5638110.1"/>
    </source>
</evidence>
<comment type="caution">
    <text evidence="2">The sequence shown here is derived from an EMBL/GenBank/DDBJ whole genome shotgun (WGS) entry which is preliminary data.</text>
</comment>
<dbReference type="InterPro" id="IPR011256">
    <property type="entry name" value="Reg_factor_effector_dom_sf"/>
</dbReference>
<dbReference type="InterPro" id="IPR050908">
    <property type="entry name" value="SmbC-like"/>
</dbReference>
<keyword evidence="3" id="KW-1185">Reference proteome</keyword>
<dbReference type="PANTHER" id="PTHR40055:SF1">
    <property type="entry name" value="TRANSCRIPTIONAL REGULATOR YGIV-RELATED"/>
    <property type="match status" value="1"/>
</dbReference>
<proteinExistence type="predicted"/>
<dbReference type="EMBL" id="JACOOL010000012">
    <property type="protein sequence ID" value="MBC5638110.1"/>
    <property type="molecule type" value="Genomic_DNA"/>
</dbReference>
<dbReference type="PANTHER" id="PTHR40055">
    <property type="entry name" value="TRANSCRIPTIONAL REGULATOR YGIV-RELATED"/>
    <property type="match status" value="1"/>
</dbReference>
<evidence type="ECO:0000259" key="1">
    <source>
        <dbReference type="SMART" id="SM00871"/>
    </source>
</evidence>
<dbReference type="InterPro" id="IPR029442">
    <property type="entry name" value="GyrI-like"/>
</dbReference>
<dbReference type="RefSeq" id="WP_186870813.1">
    <property type="nucleotide sequence ID" value="NZ_JACOOL010000012.1"/>
</dbReference>
<dbReference type="SMART" id="SM00871">
    <property type="entry name" value="AraC_E_bind"/>
    <property type="match status" value="1"/>
</dbReference>
<dbReference type="SUPFAM" id="SSF55136">
    <property type="entry name" value="Probable bacterial effector-binding domain"/>
    <property type="match status" value="1"/>
</dbReference>
<dbReference type="Proteomes" id="UP000637359">
    <property type="component" value="Unassembled WGS sequence"/>
</dbReference>
<accession>A0A923L844</accession>
<sequence length="148" mass="17338">MEYKIETLPNYRIAYKRRIGPYGPENINVMTELKGWASARNLLQSSILYAVPLDNPESTKPEDCRFDACIVIDNNYPLDNTISERDLLGGRYLMFKIRHTTEAIQEAYTKLHTWIQKSGYQMDNKPIMERYKADLLKNHYCEICVPIK</sequence>
<dbReference type="InterPro" id="IPR010499">
    <property type="entry name" value="AraC_E-bd"/>
</dbReference>
<gene>
    <name evidence="2" type="ORF">H8S33_15035</name>
</gene>
<dbReference type="Pfam" id="PF06445">
    <property type="entry name" value="GyrI-like"/>
    <property type="match status" value="1"/>
</dbReference>
<dbReference type="Gene3D" id="3.20.80.10">
    <property type="entry name" value="Regulatory factor, effector binding domain"/>
    <property type="match status" value="1"/>
</dbReference>
<protein>
    <submittedName>
        <fullName evidence="2">GyrI-like domain-containing protein</fullName>
    </submittedName>
</protein>